<dbReference type="AlphaFoldDB" id="A0A7S3BL58"/>
<sequence length="190" mass="21918">MPQVSHNSMDWTAFLALLEHGALVDRILGPWDAFFYIHDTASVGPHFLRLLLLHDLTISRPTQTFPSNHMGLYTRTNFLGCRRKILSMREDPHVDFDRNKWKLGGENEDGLLRDCLQYSKASCHPRRRGRPFCGLHYMIDGPPRPAYNGSKVLRQHRICPALNLTKFQSNWEWKGKPGSKEFLAGLNQAY</sequence>
<accession>A0A7S3BL58</accession>
<gene>
    <name evidence="1" type="ORF">HERI1096_LOCUS32266</name>
</gene>
<proteinExistence type="predicted"/>
<dbReference type="EMBL" id="HBHX01058481">
    <property type="protein sequence ID" value="CAE0138496.1"/>
    <property type="molecule type" value="Transcribed_RNA"/>
</dbReference>
<reference evidence="1" key="1">
    <citation type="submission" date="2021-01" db="EMBL/GenBank/DDBJ databases">
        <authorList>
            <person name="Corre E."/>
            <person name="Pelletier E."/>
            <person name="Niang G."/>
            <person name="Scheremetjew M."/>
            <person name="Finn R."/>
            <person name="Kale V."/>
            <person name="Holt S."/>
            <person name="Cochrane G."/>
            <person name="Meng A."/>
            <person name="Brown T."/>
            <person name="Cohen L."/>
        </authorList>
    </citation>
    <scope>NUCLEOTIDE SEQUENCE</scope>
    <source>
        <strain evidence="1">CCMP281</strain>
    </source>
</reference>
<evidence type="ECO:0000313" key="1">
    <source>
        <dbReference type="EMBL" id="CAE0138496.1"/>
    </source>
</evidence>
<organism evidence="1">
    <name type="scientific">Haptolina ericina</name>
    <dbReference type="NCBI Taxonomy" id="156174"/>
    <lineage>
        <taxon>Eukaryota</taxon>
        <taxon>Haptista</taxon>
        <taxon>Haptophyta</taxon>
        <taxon>Prymnesiophyceae</taxon>
        <taxon>Prymnesiales</taxon>
        <taxon>Prymnesiaceae</taxon>
        <taxon>Haptolina</taxon>
    </lineage>
</organism>
<name>A0A7S3BL58_9EUKA</name>
<protein>
    <submittedName>
        <fullName evidence="1">Uncharacterized protein</fullName>
    </submittedName>
</protein>